<dbReference type="EMBL" id="LWDF02000324">
    <property type="protein sequence ID" value="KAE8250444.1"/>
    <property type="molecule type" value="Genomic_DNA"/>
</dbReference>
<dbReference type="GO" id="GO:0016279">
    <property type="term" value="F:protein-lysine N-methyltransferase activity"/>
    <property type="evidence" value="ECO:0007669"/>
    <property type="project" value="TreeGrafter"/>
</dbReference>
<reference evidence="2" key="2">
    <citation type="journal article" date="2019" name="IMA Fungus">
        <title>Genome sequencing and comparison of five Tilletia species to identify candidate genes for the detection of regulated species infecting wheat.</title>
        <authorList>
            <person name="Nguyen H.D.T."/>
            <person name="Sultana T."/>
            <person name="Kesanakurti P."/>
            <person name="Hambleton S."/>
        </authorList>
    </citation>
    <scope>NUCLEOTIDE SEQUENCE</scope>
    <source>
        <strain evidence="2">DAOMC 236416</strain>
    </source>
</reference>
<dbReference type="InterPro" id="IPR046341">
    <property type="entry name" value="SET_dom_sf"/>
</dbReference>
<dbReference type="Gene3D" id="3.90.1410.10">
    <property type="entry name" value="set domain protein methyltransferase, domain 1"/>
    <property type="match status" value="1"/>
</dbReference>
<name>A0A177T992_9BASI</name>
<dbReference type="PANTHER" id="PTHR13271:SF34">
    <property type="entry name" value="N-LYSINE METHYLTRANSFERASE SETD6"/>
    <property type="match status" value="1"/>
</dbReference>
<dbReference type="GO" id="GO:0005634">
    <property type="term" value="C:nucleus"/>
    <property type="evidence" value="ECO:0007669"/>
    <property type="project" value="TreeGrafter"/>
</dbReference>
<protein>
    <submittedName>
        <fullName evidence="2">Uncharacterized protein</fullName>
    </submittedName>
</protein>
<evidence type="ECO:0000256" key="1">
    <source>
        <dbReference type="SAM" id="MobiDB-lite"/>
    </source>
</evidence>
<gene>
    <name evidence="2" type="ORF">A4X13_0g4715</name>
</gene>
<organism evidence="2 3">
    <name type="scientific">Tilletia indica</name>
    <dbReference type="NCBI Taxonomy" id="43049"/>
    <lineage>
        <taxon>Eukaryota</taxon>
        <taxon>Fungi</taxon>
        <taxon>Dikarya</taxon>
        <taxon>Basidiomycota</taxon>
        <taxon>Ustilaginomycotina</taxon>
        <taxon>Exobasidiomycetes</taxon>
        <taxon>Tilletiales</taxon>
        <taxon>Tilletiaceae</taxon>
        <taxon>Tilletia</taxon>
    </lineage>
</organism>
<sequence>MAALAGSASASHPESSAPGPPVDSLTLATEKHAAFQDWCTDNGIELHSNLVIRISSGVPAAPRRDDLLALSPEEIVHHGMAVYTVSKKRIKKGEEATSIPKTAILSPRTSSLSKYDPTFVPCTVGGSKLNNETTSSLATPHLALCLLHEFILGARSRFAPYLATLPPFGVELPRHWVEGSPEYALIKHTDVEAHLKRLQRTTSADSPDHTVTDRFLRQFFFDKGVNHLDRAHPGLVSSAAEPVASTSTSTSTRADAVVLRLDQIHELAHSRSFSRDELWTLYDMAATLVSTRSFVIDLFHVLAMVPVADAFDHRSTNNVEFECDDIVCPECGALDVCEHEDLGEIEPMGRKEEPQTVALTFNRDCTYYAGRTPVYNSYGDLSAHEVLLRFGFTPSLHSMKCFWPSPLVEDEYGIEVARALSNSLPDAQRATIVVDAALLVTRDPQVKQERPHFYRMDTDECIANQEPPMNPIIDYSATQPSRWLYIDQAGFISDSLWLLALALAVDETRPDTLDVSRLLEVNEAWWRPVEAQVEAERAGKLAISKIRRLVERRIARLEEAYSDEMMKDISLSPSLPFAIRGAAVYNSHERDCLTNCLAVLIRFTAVTERKELSRMYSYRPETSPQP</sequence>
<dbReference type="SUPFAM" id="SSF82199">
    <property type="entry name" value="SET domain"/>
    <property type="match status" value="1"/>
</dbReference>
<feature type="compositionally biased region" description="Low complexity" evidence="1">
    <location>
        <begin position="1"/>
        <end position="17"/>
    </location>
</feature>
<evidence type="ECO:0000313" key="2">
    <source>
        <dbReference type="EMBL" id="KAE8250444.1"/>
    </source>
</evidence>
<dbReference type="PANTHER" id="PTHR13271">
    <property type="entry name" value="UNCHARACTERIZED PUTATIVE METHYLTRANSFERASE"/>
    <property type="match status" value="1"/>
</dbReference>
<dbReference type="OrthoDB" id="441812at2759"/>
<evidence type="ECO:0000313" key="3">
    <source>
        <dbReference type="Proteomes" id="UP000077521"/>
    </source>
</evidence>
<dbReference type="AlphaFoldDB" id="A0A177T992"/>
<accession>A0A177T992</accession>
<proteinExistence type="predicted"/>
<feature type="region of interest" description="Disordered" evidence="1">
    <location>
        <begin position="1"/>
        <end position="24"/>
    </location>
</feature>
<keyword evidence="3" id="KW-1185">Reference proteome</keyword>
<dbReference type="InterPro" id="IPR050600">
    <property type="entry name" value="SETD3_SETD6_MTase"/>
</dbReference>
<reference evidence="2" key="1">
    <citation type="submission" date="2016-04" db="EMBL/GenBank/DDBJ databases">
        <authorList>
            <person name="Nguyen H.D."/>
            <person name="Samba Siva P."/>
            <person name="Cullis J."/>
            <person name="Levesque C.A."/>
            <person name="Hambleton S."/>
        </authorList>
    </citation>
    <scope>NUCLEOTIDE SEQUENCE</scope>
    <source>
        <strain evidence="2">DAOMC 236416</strain>
    </source>
</reference>
<dbReference type="Proteomes" id="UP000077521">
    <property type="component" value="Unassembled WGS sequence"/>
</dbReference>
<comment type="caution">
    <text evidence="2">The sequence shown here is derived from an EMBL/GenBank/DDBJ whole genome shotgun (WGS) entry which is preliminary data.</text>
</comment>
<dbReference type="CDD" id="cd10527">
    <property type="entry name" value="SET_LSMT"/>
    <property type="match status" value="1"/>
</dbReference>